<organism evidence="1 2">
    <name type="scientific">Allosphingosinicella flava</name>
    <dbReference type="NCBI Taxonomy" id="2771430"/>
    <lineage>
        <taxon>Bacteria</taxon>
        <taxon>Pseudomonadati</taxon>
        <taxon>Pseudomonadota</taxon>
        <taxon>Alphaproteobacteria</taxon>
        <taxon>Sphingomonadales</taxon>
        <taxon>Sphingomonadaceae</taxon>
        <taxon>Allosphingosinicella</taxon>
    </lineage>
</organism>
<keyword evidence="2" id="KW-1185">Reference proteome</keyword>
<name>A0A7T2GJF2_9SPHN</name>
<dbReference type="PROSITE" id="PS51257">
    <property type="entry name" value="PROKAR_LIPOPROTEIN"/>
    <property type="match status" value="1"/>
</dbReference>
<dbReference type="KEGG" id="sflv:IC614_11215"/>
<evidence type="ECO:0000313" key="1">
    <source>
        <dbReference type="EMBL" id="QPQ54872.1"/>
    </source>
</evidence>
<protein>
    <submittedName>
        <fullName evidence="1">DUF4893 domain-containing protein</fullName>
    </submittedName>
</protein>
<dbReference type="Proteomes" id="UP000594873">
    <property type="component" value="Chromosome"/>
</dbReference>
<proteinExistence type="predicted"/>
<dbReference type="AlphaFoldDB" id="A0A7T2GJF2"/>
<dbReference type="Pfam" id="PF16233">
    <property type="entry name" value="DUF4893"/>
    <property type="match status" value="1"/>
</dbReference>
<evidence type="ECO:0000313" key="2">
    <source>
        <dbReference type="Proteomes" id="UP000594873"/>
    </source>
</evidence>
<reference evidence="1 2" key="1">
    <citation type="submission" date="2020-11" db="EMBL/GenBank/DDBJ databases">
        <title>Genome seq and assembly of Sphingosinicella sp.</title>
        <authorList>
            <person name="Chhetri G."/>
        </authorList>
    </citation>
    <scope>NUCLEOTIDE SEQUENCE [LARGE SCALE GENOMIC DNA]</scope>
    <source>
        <strain evidence="1 2">UDD2</strain>
    </source>
</reference>
<sequence length="216" mass="23499">MRPRLRSILCTLTLGLGACQTPAPPKAATVMIEVPDEDRWTRVATASDTAKIESVAAAWSDALKLARSKGFGRAIANEGSLLDPGATLPRPAPTPGFYQCRILRFGAPGTKQRAFTAYKSFYCYVGVNEDRLALTKDTGSERPGGYLWDDEGSKTRLIFLGAVALGPEKAPLPYGENAARDIAGLFERVEDFRFRLVMPAPRPESRLDVMELVPAP</sequence>
<dbReference type="InterPro" id="IPR032609">
    <property type="entry name" value="DUF4893"/>
</dbReference>
<accession>A0A7T2GJF2</accession>
<gene>
    <name evidence="1" type="ORF">IC614_11215</name>
</gene>
<dbReference type="RefSeq" id="WP_200971548.1">
    <property type="nucleotide sequence ID" value="NZ_CP065592.1"/>
</dbReference>
<dbReference type="EMBL" id="CP065592">
    <property type="protein sequence ID" value="QPQ54872.1"/>
    <property type="molecule type" value="Genomic_DNA"/>
</dbReference>